<dbReference type="RefSeq" id="WP_090938417.1">
    <property type="nucleotide sequence ID" value="NZ_FOTS01000025.1"/>
</dbReference>
<name>A0A1I4LJ04_9FIRM</name>
<sequence>MSKQVYISADYDQLNGDKNVVEELNKWGMDNLHKVDFIDMSKVSSGSVANSDDCRICDLKAEFNRQINASSAAIFIVGDMTASRTAGSGCERISKEQWECTCTPYKQNTNGAKACTVFSVSTPSENDDYGNINKCSYLRHEFEQSQKKKKTIIIVYNSTRNESNWLPTYMKCYENDAKPFWKIDSNGKKVGDYSYIKEVLGF</sequence>
<dbReference type="Proteomes" id="UP000199520">
    <property type="component" value="Unassembled WGS sequence"/>
</dbReference>
<proteinExistence type="predicted"/>
<accession>A0A1I4LJ04</accession>
<evidence type="ECO:0000313" key="1">
    <source>
        <dbReference type="EMBL" id="SFL90995.1"/>
    </source>
</evidence>
<gene>
    <name evidence="1" type="ORF">SAMN04490355_102521</name>
</gene>
<keyword evidence="2" id="KW-1185">Reference proteome</keyword>
<dbReference type="EMBL" id="FOTS01000025">
    <property type="protein sequence ID" value="SFL90995.1"/>
    <property type="molecule type" value="Genomic_DNA"/>
</dbReference>
<evidence type="ECO:0008006" key="3">
    <source>
        <dbReference type="Google" id="ProtNLM"/>
    </source>
</evidence>
<dbReference type="OrthoDB" id="1678534at2"/>
<reference evidence="2" key="1">
    <citation type="submission" date="2016-10" db="EMBL/GenBank/DDBJ databases">
        <authorList>
            <person name="Varghese N."/>
            <person name="Submissions S."/>
        </authorList>
    </citation>
    <scope>NUCLEOTIDE SEQUENCE [LARGE SCALE GENOMIC DNA]</scope>
    <source>
        <strain evidence="2">DSM 13327</strain>
    </source>
</reference>
<evidence type="ECO:0000313" key="2">
    <source>
        <dbReference type="Proteomes" id="UP000199520"/>
    </source>
</evidence>
<protein>
    <recommendedName>
        <fullName evidence="3">MTH538 TIR-like domain</fullName>
    </recommendedName>
</protein>
<organism evidence="1 2">
    <name type="scientific">Pelosinus propionicus DSM 13327</name>
    <dbReference type="NCBI Taxonomy" id="1123291"/>
    <lineage>
        <taxon>Bacteria</taxon>
        <taxon>Bacillati</taxon>
        <taxon>Bacillota</taxon>
        <taxon>Negativicutes</taxon>
        <taxon>Selenomonadales</taxon>
        <taxon>Sporomusaceae</taxon>
        <taxon>Pelosinus</taxon>
    </lineage>
</organism>
<dbReference type="AlphaFoldDB" id="A0A1I4LJ04"/>